<sequence length="428" mass="46502">MSFLYAGLTFIVLLLFNVPIAFTLGITGIMYFLTQSSIPLPIVAQRLVSGTQSFPLLAVPFFLLAGHLMNASGITVRLIRLADALVGHLPGSLGQVSCVLSMFMGGVSGSSNADAAMETRILLPEMRRRGYDDGFSAAVLACSSLSAAVIPPSIGLVLYGYVGRVSVGKLFIAGIIPGILMGLTMMGVTHWKAVRNKYDWERRRRRSSTQEIFTALRESIWALLFPLFLVITLRFGIFAPVEAAAFAVFYALIVGKFIHRELDWKKFWEVMRDAAEDTSIIMLIVSMAAIVMYALAFEKVPAKMSTFILTLGANPFLLMLAITAFLLAAGAVMEGTVNILLLTPILLPLVVQAGFDPVHFGIIMGILIQIGGVTPPVGVNMYTVCSLGGIPVEKYIKHSWPYIFALIGLVILLILIPQLSLILVGLMR</sequence>
<protein>
    <submittedName>
        <fullName evidence="9">TRAP transporter large permease</fullName>
    </submittedName>
</protein>
<evidence type="ECO:0000256" key="3">
    <source>
        <dbReference type="ARBA" id="ARBA00022519"/>
    </source>
</evidence>
<dbReference type="InterPro" id="IPR004681">
    <property type="entry name" value="TRAP_DctM"/>
</dbReference>
<evidence type="ECO:0000256" key="2">
    <source>
        <dbReference type="ARBA" id="ARBA00022475"/>
    </source>
</evidence>
<feature type="transmembrane region" description="Helical" evidence="7">
    <location>
        <begin position="6"/>
        <end position="33"/>
    </location>
</feature>
<dbReference type="PANTHER" id="PTHR33362:SF4">
    <property type="entry name" value="2,3-DIKETO-L-GULONATE TRAP TRANSPORTER LARGE PERMEASE PROTEIN YIAN"/>
    <property type="match status" value="1"/>
</dbReference>
<evidence type="ECO:0000256" key="1">
    <source>
        <dbReference type="ARBA" id="ARBA00004429"/>
    </source>
</evidence>
<proteinExistence type="predicted"/>
<keyword evidence="6 7" id="KW-0472">Membrane</keyword>
<evidence type="ECO:0000256" key="5">
    <source>
        <dbReference type="ARBA" id="ARBA00022989"/>
    </source>
</evidence>
<feature type="transmembrane region" description="Helical" evidence="7">
    <location>
        <begin position="402"/>
        <end position="426"/>
    </location>
</feature>
<reference evidence="9 10" key="1">
    <citation type="submission" date="2023-03" db="EMBL/GenBank/DDBJ databases">
        <title>Novel Species.</title>
        <authorList>
            <person name="Ma S."/>
        </authorList>
    </citation>
    <scope>NUCLEOTIDE SEQUENCE [LARGE SCALE GENOMIC DNA]</scope>
    <source>
        <strain evidence="9 10">B11</strain>
    </source>
</reference>
<dbReference type="Pfam" id="PF06808">
    <property type="entry name" value="DctM"/>
    <property type="match status" value="1"/>
</dbReference>
<evidence type="ECO:0000256" key="6">
    <source>
        <dbReference type="ARBA" id="ARBA00023136"/>
    </source>
</evidence>
<dbReference type="InterPro" id="IPR010656">
    <property type="entry name" value="DctM"/>
</dbReference>
<evidence type="ECO:0000259" key="8">
    <source>
        <dbReference type="Pfam" id="PF06808"/>
    </source>
</evidence>
<dbReference type="PIRSF" id="PIRSF006066">
    <property type="entry name" value="HI0050"/>
    <property type="match status" value="1"/>
</dbReference>
<feature type="transmembrane region" description="Helical" evidence="7">
    <location>
        <begin position="212"/>
        <end position="231"/>
    </location>
</feature>
<feature type="transmembrane region" description="Helical" evidence="7">
    <location>
        <begin position="358"/>
        <end position="382"/>
    </location>
</feature>
<feature type="transmembrane region" description="Helical" evidence="7">
    <location>
        <begin position="237"/>
        <end position="258"/>
    </location>
</feature>
<accession>A0ABZ2YEK7</accession>
<feature type="domain" description="TRAP C4-dicarboxylate transport system permease DctM subunit" evidence="8">
    <location>
        <begin position="9"/>
        <end position="419"/>
    </location>
</feature>
<name>A0ABZ2YEK7_9BACT</name>
<evidence type="ECO:0000313" key="9">
    <source>
        <dbReference type="EMBL" id="WZL76120.1"/>
    </source>
</evidence>
<evidence type="ECO:0000256" key="4">
    <source>
        <dbReference type="ARBA" id="ARBA00022692"/>
    </source>
</evidence>
<feature type="transmembrane region" description="Helical" evidence="7">
    <location>
        <begin position="316"/>
        <end position="346"/>
    </location>
</feature>
<keyword evidence="5 7" id="KW-1133">Transmembrane helix</keyword>
<evidence type="ECO:0000313" key="10">
    <source>
        <dbReference type="Proteomes" id="UP001461341"/>
    </source>
</evidence>
<dbReference type="EMBL" id="CP121689">
    <property type="protein sequence ID" value="WZL76120.1"/>
    <property type="molecule type" value="Genomic_DNA"/>
</dbReference>
<gene>
    <name evidence="9" type="ORF">QBE54_11195</name>
</gene>
<comment type="subcellular location">
    <subcellularLocation>
        <location evidence="1">Cell inner membrane</location>
        <topology evidence="1">Multi-pass membrane protein</topology>
    </subcellularLocation>
</comment>
<organism evidence="9 10">
    <name type="scientific">Thermatribacter velox</name>
    <dbReference type="NCBI Taxonomy" id="3039681"/>
    <lineage>
        <taxon>Bacteria</taxon>
        <taxon>Pseudomonadati</taxon>
        <taxon>Atribacterota</taxon>
        <taxon>Atribacteria</taxon>
        <taxon>Atribacterales</taxon>
        <taxon>Thermatribacteraceae</taxon>
        <taxon>Thermatribacter</taxon>
    </lineage>
</organism>
<dbReference type="PANTHER" id="PTHR33362">
    <property type="entry name" value="SIALIC ACID TRAP TRANSPORTER PERMEASE PROTEIN SIAT-RELATED"/>
    <property type="match status" value="1"/>
</dbReference>
<keyword evidence="2" id="KW-1003">Cell membrane</keyword>
<keyword evidence="4 7" id="KW-0812">Transmembrane</keyword>
<evidence type="ECO:0000256" key="7">
    <source>
        <dbReference type="SAM" id="Phobius"/>
    </source>
</evidence>
<keyword evidence="10" id="KW-1185">Reference proteome</keyword>
<feature type="transmembrane region" description="Helical" evidence="7">
    <location>
        <begin position="170"/>
        <end position="191"/>
    </location>
</feature>
<dbReference type="Proteomes" id="UP001461341">
    <property type="component" value="Chromosome"/>
</dbReference>
<keyword evidence="3" id="KW-0997">Cell inner membrane</keyword>
<feature type="transmembrane region" description="Helical" evidence="7">
    <location>
        <begin position="134"/>
        <end position="158"/>
    </location>
</feature>
<feature type="transmembrane region" description="Helical" evidence="7">
    <location>
        <begin position="54"/>
        <end position="73"/>
    </location>
</feature>
<feature type="transmembrane region" description="Helical" evidence="7">
    <location>
        <begin position="279"/>
        <end position="296"/>
    </location>
</feature>
<dbReference type="NCBIfam" id="TIGR00786">
    <property type="entry name" value="dctM"/>
    <property type="match status" value="1"/>
</dbReference>
<dbReference type="RefSeq" id="WP_369018278.1">
    <property type="nucleotide sequence ID" value="NZ_CP121689.1"/>
</dbReference>